<organism evidence="1 2">
    <name type="scientific">Methanoculleus palmolei</name>
    <dbReference type="NCBI Taxonomy" id="72612"/>
    <lineage>
        <taxon>Archaea</taxon>
        <taxon>Methanobacteriati</taxon>
        <taxon>Methanobacteriota</taxon>
        <taxon>Stenosarchaea group</taxon>
        <taxon>Methanomicrobia</taxon>
        <taxon>Methanomicrobiales</taxon>
        <taxon>Methanomicrobiaceae</taxon>
        <taxon>Methanoculleus</taxon>
    </lineage>
</organism>
<dbReference type="InterPro" id="IPR027417">
    <property type="entry name" value="P-loop_NTPase"/>
</dbReference>
<gene>
    <name evidence="1" type="ORF">R6Y95_05580</name>
</gene>
<evidence type="ECO:0000313" key="2">
    <source>
        <dbReference type="Proteomes" id="UP001626603"/>
    </source>
</evidence>
<accession>A0ABD8A765</accession>
<dbReference type="AlphaFoldDB" id="A0ABD8A765"/>
<dbReference type="Proteomes" id="UP001626603">
    <property type="component" value="Chromosome"/>
</dbReference>
<reference evidence="1 2" key="1">
    <citation type="submission" date="2023-10" db="EMBL/GenBank/DDBJ databases">
        <title>The complete genome sequence of Methanoculleus palmolei DSM 4273.</title>
        <authorList>
            <person name="Lai S.-J."/>
            <person name="You Y.-T."/>
            <person name="Chen S.-C."/>
        </authorList>
    </citation>
    <scope>NUCLEOTIDE SEQUENCE [LARGE SCALE GENOMIC DNA]</scope>
    <source>
        <strain evidence="1 2">DSM 4273</strain>
    </source>
</reference>
<dbReference type="SUPFAM" id="SSF52540">
    <property type="entry name" value="P-loop containing nucleoside triphosphate hydrolases"/>
    <property type="match status" value="1"/>
</dbReference>
<protein>
    <submittedName>
        <fullName evidence="1">Uncharacterized protein</fullName>
    </submittedName>
</protein>
<dbReference type="EMBL" id="CP137641">
    <property type="protein sequence ID" value="WOX54945.1"/>
    <property type="molecule type" value="Genomic_DNA"/>
</dbReference>
<keyword evidence="2" id="KW-1185">Reference proteome</keyword>
<name>A0ABD8A765_9EURY</name>
<proteinExistence type="predicted"/>
<evidence type="ECO:0000313" key="1">
    <source>
        <dbReference type="EMBL" id="WOX54945.1"/>
    </source>
</evidence>
<sequence>MSEIYILASVPEQGKTTTAILLSRYFEKKGKKVACLQAEKGLFDVHTYLQEDRYHYSIPLEAAKSRKSFEEWLTVGYDVYIFEVSFPYSPPGSAFIDLFENVNELVSYDLRDRWEEYRRQRVTEHWELPSDSNSHLTFFLDLFNDRNVRKVFTKTRGKIDGPSVDDRFNLVNPGDFVCDSINPRYSFPKSGKKAIAVGAFPAEYRDIYADLKWYGFDYAEFMKRFRKEDYDLAIIGACMNQNLKFRDRPVEPDIICYQPSVYRRGIIHGHSGVKKHRQVTDDLMEVHGTIKNEPVGTPVGKEGGVFAGHNNRYWIYRMHPDFDLIKKEGNILFCNGWVLPQYLIRDGFLEVG</sequence>